<dbReference type="EMBL" id="CP011125">
    <property type="protein sequence ID" value="AKF06673.1"/>
    <property type="molecule type" value="Genomic_DNA"/>
</dbReference>
<dbReference type="RefSeq" id="WP_053233821.1">
    <property type="nucleotide sequence ID" value="NZ_CP011125.1"/>
</dbReference>
<dbReference type="KEGG" id="samy:DB32_003822"/>
<sequence length="240" mass="26359">MNARSDAALHAFLEATAHVVAEPERKVVFTRDAIPPPPSRVALGRLVILRGHHAYHGYTQSQCDALHLLAERETCRALGLLLLARLFHPSGTPARIELTHPASEVRALLLDYDLALSGRGVLGYRTRIESWSWWPCASERYPVSDQRVWPEMLPALSLTNEADCIGDDWSRRDVVRCAGTDTGNVLLARVLLDACVAGGSPEIHLESALGFGGVAPGSAELSIWLPGSVRWREEWFVDAP</sequence>
<proteinExistence type="predicted"/>
<gene>
    <name evidence="1" type="ORF">DB32_003822</name>
</gene>
<keyword evidence="2" id="KW-1185">Reference proteome</keyword>
<name>A0A0F6W3T7_9BACT</name>
<organism evidence="1 2">
    <name type="scientific">Sandaracinus amylolyticus</name>
    <dbReference type="NCBI Taxonomy" id="927083"/>
    <lineage>
        <taxon>Bacteria</taxon>
        <taxon>Pseudomonadati</taxon>
        <taxon>Myxococcota</taxon>
        <taxon>Polyangia</taxon>
        <taxon>Polyangiales</taxon>
        <taxon>Sandaracinaceae</taxon>
        <taxon>Sandaracinus</taxon>
    </lineage>
</organism>
<dbReference type="AlphaFoldDB" id="A0A0F6W3T7"/>
<evidence type="ECO:0000313" key="2">
    <source>
        <dbReference type="Proteomes" id="UP000034883"/>
    </source>
</evidence>
<protein>
    <submittedName>
        <fullName evidence="1">Uncharacterized protein</fullName>
    </submittedName>
</protein>
<evidence type="ECO:0000313" key="1">
    <source>
        <dbReference type="EMBL" id="AKF06673.1"/>
    </source>
</evidence>
<accession>A0A0F6W3T7</accession>
<dbReference type="Proteomes" id="UP000034883">
    <property type="component" value="Chromosome"/>
</dbReference>
<reference evidence="1 2" key="1">
    <citation type="submission" date="2015-03" db="EMBL/GenBank/DDBJ databases">
        <title>Genome assembly of Sandaracinus amylolyticus DSM 53668.</title>
        <authorList>
            <person name="Sharma G."/>
            <person name="Subramanian S."/>
        </authorList>
    </citation>
    <scope>NUCLEOTIDE SEQUENCE [LARGE SCALE GENOMIC DNA]</scope>
    <source>
        <strain evidence="1 2">DSM 53668</strain>
    </source>
</reference>
<dbReference type="STRING" id="927083.DB32_003822"/>